<evidence type="ECO:0000313" key="3">
    <source>
        <dbReference type="Proteomes" id="UP000234474"/>
    </source>
</evidence>
<evidence type="ECO:0000313" key="2">
    <source>
        <dbReference type="EMBL" id="PKX93471.1"/>
    </source>
</evidence>
<accession>A0A2I1C7A2</accession>
<dbReference type="RefSeq" id="XP_024682066.1">
    <property type="nucleotide sequence ID" value="XM_024830056.1"/>
</dbReference>
<name>A0A2I1C7A2_ASPN1</name>
<proteinExistence type="predicted"/>
<dbReference type="InterPro" id="IPR053261">
    <property type="entry name" value="Polyketide-peptide_reg"/>
</dbReference>
<reference evidence="3" key="1">
    <citation type="journal article" date="2018" name="Proc. Natl. Acad. Sci. U.S.A.">
        <title>Linking secondary metabolites to gene clusters through genome sequencing of six diverse Aspergillus species.</title>
        <authorList>
            <person name="Kaerboelling I."/>
            <person name="Vesth T.C."/>
            <person name="Frisvad J.C."/>
            <person name="Nybo J.L."/>
            <person name="Theobald S."/>
            <person name="Kuo A."/>
            <person name="Bowyer P."/>
            <person name="Matsuda Y."/>
            <person name="Mondo S."/>
            <person name="Lyhne E.K."/>
            <person name="Kogle M.E."/>
            <person name="Clum A."/>
            <person name="Lipzen A."/>
            <person name="Salamov A."/>
            <person name="Ngan C.Y."/>
            <person name="Daum C."/>
            <person name="Chiniquy J."/>
            <person name="Barry K."/>
            <person name="LaButti K."/>
            <person name="Haridas S."/>
            <person name="Simmons B.A."/>
            <person name="Magnuson J.K."/>
            <person name="Mortensen U.H."/>
            <person name="Larsen T.O."/>
            <person name="Grigoriev I.V."/>
            <person name="Baker S.E."/>
            <person name="Andersen M.R."/>
        </authorList>
    </citation>
    <scope>NUCLEOTIDE SEQUENCE [LARGE SCALE GENOMIC DNA]</scope>
    <source>
        <strain evidence="3">IBT 16806</strain>
    </source>
</reference>
<dbReference type="EMBL" id="MSZS01000005">
    <property type="protein sequence ID" value="PKX93471.1"/>
    <property type="molecule type" value="Genomic_DNA"/>
</dbReference>
<dbReference type="GeneID" id="36537382"/>
<dbReference type="PANTHER" id="PTHR41813:SF2">
    <property type="entry name" value="REGULATOR PAB1642, PUTATIVE (AFU_ORTHOLOGUE AFUA_3G11955)-RELATED"/>
    <property type="match status" value="1"/>
</dbReference>
<organism evidence="2 3">
    <name type="scientific">Aspergillus novofumigatus (strain IBT 16806)</name>
    <dbReference type="NCBI Taxonomy" id="1392255"/>
    <lineage>
        <taxon>Eukaryota</taxon>
        <taxon>Fungi</taxon>
        <taxon>Dikarya</taxon>
        <taxon>Ascomycota</taxon>
        <taxon>Pezizomycotina</taxon>
        <taxon>Eurotiomycetes</taxon>
        <taxon>Eurotiomycetidae</taxon>
        <taxon>Eurotiales</taxon>
        <taxon>Aspergillaceae</taxon>
        <taxon>Aspergillus</taxon>
        <taxon>Aspergillus subgen. Fumigati</taxon>
    </lineage>
</organism>
<dbReference type="Proteomes" id="UP000234474">
    <property type="component" value="Unassembled WGS sequence"/>
</dbReference>
<dbReference type="VEuPathDB" id="FungiDB:P174DRAFT_461886"/>
<sequence length="333" mass="36881">MTQQCVQVRCQSCGFVQPKNATWQADPLSQCKDFPSTTEGEVLDQQYQNAAIWTGARPSPDLLVNRCGSNGALIGMAPSGSSPRPSLPGTPQLAEAPSLAQHLLAQAEDLLANSTQHTFLYISRSLVSFTRALIGKIRIPEINDLERDSMFRCLDLLCSAVNNMKKELEFLKATKRKYGLDVSIDEPKPPTKGFVDLFHSASCPSATLLEGMVMLWATEIVMPISPPRNPYPLTSSLPPEAPADPNSVQLKTKDGHTTALREAFIENWKSEIFGRFIGACRSIVDELAMVQPPGNGWDDMSACERIFKQAVWLWGQMFSEVMGMEEQEELDDW</sequence>
<dbReference type="Gene3D" id="1.20.910.10">
    <property type="entry name" value="Heme oxygenase-like"/>
    <property type="match status" value="1"/>
</dbReference>
<dbReference type="AlphaFoldDB" id="A0A2I1C7A2"/>
<dbReference type="OrthoDB" id="37730at2759"/>
<feature type="region of interest" description="Disordered" evidence="1">
    <location>
        <begin position="232"/>
        <end position="251"/>
    </location>
</feature>
<dbReference type="STRING" id="1392255.A0A2I1C7A2"/>
<dbReference type="PANTHER" id="PTHR41813">
    <property type="entry name" value="REGULATOR PAB1642, PUTATIVE (AFU_ORTHOLOGUE AFUA_3G11955)-RELATED"/>
    <property type="match status" value="1"/>
</dbReference>
<dbReference type="CDD" id="cd19357">
    <property type="entry name" value="TenA_E_At3g16990-like"/>
    <property type="match status" value="1"/>
</dbReference>
<evidence type="ECO:0000256" key="1">
    <source>
        <dbReference type="SAM" id="MobiDB-lite"/>
    </source>
</evidence>
<comment type="caution">
    <text evidence="2">The sequence shown here is derived from an EMBL/GenBank/DDBJ whole genome shotgun (WGS) entry which is preliminary data.</text>
</comment>
<dbReference type="SUPFAM" id="SSF48613">
    <property type="entry name" value="Heme oxygenase-like"/>
    <property type="match status" value="1"/>
</dbReference>
<gene>
    <name evidence="2" type="ORF">P174DRAFT_461886</name>
</gene>
<protein>
    <submittedName>
        <fullName evidence="2">Uncharacterized protein</fullName>
    </submittedName>
</protein>
<dbReference type="InterPro" id="IPR016084">
    <property type="entry name" value="Haem_Oase-like_multi-hlx"/>
</dbReference>
<keyword evidence="3" id="KW-1185">Reference proteome</keyword>
<dbReference type="OMA" id="WLAERYW"/>